<dbReference type="InterPro" id="IPR038494">
    <property type="entry name" value="IGPD_sf"/>
</dbReference>
<organism evidence="7 8">
    <name type="scientific">Lacicoccus qingdaonensis</name>
    <dbReference type="NCBI Taxonomy" id="576118"/>
    <lineage>
        <taxon>Bacteria</taxon>
        <taxon>Bacillati</taxon>
        <taxon>Bacillota</taxon>
        <taxon>Bacilli</taxon>
        <taxon>Bacillales</taxon>
        <taxon>Salinicoccaceae</taxon>
        <taxon>Lacicoccus</taxon>
    </lineage>
</organism>
<dbReference type="NCBIfam" id="NF002107">
    <property type="entry name" value="PRK00951.1-2"/>
    <property type="match status" value="1"/>
</dbReference>
<dbReference type="SUPFAM" id="SSF54211">
    <property type="entry name" value="Ribosomal protein S5 domain 2-like"/>
    <property type="match status" value="2"/>
</dbReference>
<dbReference type="EC" id="4.2.1.19" evidence="6"/>
<gene>
    <name evidence="6" type="primary">hisB</name>
    <name evidence="7" type="ORF">SAMN05216216_12330</name>
</gene>
<dbReference type="InterPro" id="IPR000807">
    <property type="entry name" value="ImidazoleglycerolP_deHydtase"/>
</dbReference>
<evidence type="ECO:0000256" key="5">
    <source>
        <dbReference type="ARBA" id="ARBA00023239"/>
    </source>
</evidence>
<evidence type="ECO:0000256" key="4">
    <source>
        <dbReference type="ARBA" id="ARBA00023102"/>
    </source>
</evidence>
<dbReference type="GO" id="GO:0004424">
    <property type="term" value="F:imidazoleglycerol-phosphate dehydratase activity"/>
    <property type="evidence" value="ECO:0007669"/>
    <property type="project" value="UniProtKB-UniRule"/>
</dbReference>
<evidence type="ECO:0000256" key="1">
    <source>
        <dbReference type="ARBA" id="ARBA00005047"/>
    </source>
</evidence>
<keyword evidence="6" id="KW-0963">Cytoplasm</keyword>
<evidence type="ECO:0000256" key="3">
    <source>
        <dbReference type="ARBA" id="ARBA00022605"/>
    </source>
</evidence>
<comment type="subcellular location">
    <subcellularLocation>
        <location evidence="6">Cytoplasm</location>
    </subcellularLocation>
</comment>
<dbReference type="NCBIfam" id="NF002111">
    <property type="entry name" value="PRK00951.2-1"/>
    <property type="match status" value="1"/>
</dbReference>
<dbReference type="CDD" id="cd07914">
    <property type="entry name" value="IGPD"/>
    <property type="match status" value="1"/>
</dbReference>
<keyword evidence="5 6" id="KW-0456">Lyase</keyword>
<dbReference type="Gene3D" id="3.30.230.40">
    <property type="entry name" value="Imidazole glycerol phosphate dehydratase, domain 1"/>
    <property type="match status" value="2"/>
</dbReference>
<dbReference type="GO" id="GO:0005737">
    <property type="term" value="C:cytoplasm"/>
    <property type="evidence" value="ECO:0007669"/>
    <property type="project" value="UniProtKB-SubCell"/>
</dbReference>
<comment type="catalytic activity">
    <reaction evidence="6">
        <text>D-erythro-1-(imidazol-4-yl)glycerol 3-phosphate = 3-(imidazol-4-yl)-2-oxopropyl phosphate + H2O</text>
        <dbReference type="Rhea" id="RHEA:11040"/>
        <dbReference type="ChEBI" id="CHEBI:15377"/>
        <dbReference type="ChEBI" id="CHEBI:57766"/>
        <dbReference type="ChEBI" id="CHEBI:58278"/>
        <dbReference type="EC" id="4.2.1.19"/>
    </reaction>
</comment>
<keyword evidence="3 6" id="KW-0028">Amino-acid biosynthesis</keyword>
<keyword evidence="8" id="KW-1185">Reference proteome</keyword>
<dbReference type="Pfam" id="PF00475">
    <property type="entry name" value="IGPD"/>
    <property type="match status" value="1"/>
</dbReference>
<dbReference type="UniPathway" id="UPA00031">
    <property type="reaction ID" value="UER00011"/>
</dbReference>
<dbReference type="InterPro" id="IPR020565">
    <property type="entry name" value="ImidazoleglycerP_deHydtase_CS"/>
</dbReference>
<proteinExistence type="inferred from homology"/>
<dbReference type="NCBIfam" id="NF002114">
    <property type="entry name" value="PRK00951.2-4"/>
    <property type="match status" value="1"/>
</dbReference>
<dbReference type="PANTHER" id="PTHR23133:SF2">
    <property type="entry name" value="IMIDAZOLEGLYCEROL-PHOSPHATE DEHYDRATASE"/>
    <property type="match status" value="1"/>
</dbReference>
<accession>A0A1G9HH65</accession>
<dbReference type="InterPro" id="IPR020568">
    <property type="entry name" value="Ribosomal_Su5_D2-typ_SF"/>
</dbReference>
<dbReference type="HAMAP" id="MF_00076">
    <property type="entry name" value="HisB"/>
    <property type="match status" value="1"/>
</dbReference>
<name>A0A1G9HH65_9BACL</name>
<dbReference type="PROSITE" id="PS00955">
    <property type="entry name" value="IGP_DEHYDRATASE_2"/>
    <property type="match status" value="1"/>
</dbReference>
<dbReference type="AlphaFoldDB" id="A0A1G9HH65"/>
<keyword evidence="4 6" id="KW-0368">Histidine biosynthesis</keyword>
<comment type="similarity">
    <text evidence="6">Belongs to the imidazoleglycerol-phosphate dehydratase family.</text>
</comment>
<evidence type="ECO:0000313" key="8">
    <source>
        <dbReference type="Proteomes" id="UP000199008"/>
    </source>
</evidence>
<evidence type="ECO:0000256" key="2">
    <source>
        <dbReference type="ARBA" id="ARBA00016664"/>
    </source>
</evidence>
<protein>
    <recommendedName>
        <fullName evidence="2 6">Imidazoleglycerol-phosphate dehydratase</fullName>
        <shortName evidence="6">IGPD</shortName>
        <ecNumber evidence="6">4.2.1.19</ecNumber>
    </recommendedName>
</protein>
<sequence>MYEKERSTKETRITVKLDDQKPFKESSISTNVGFFDHMLTLLSFHSELYLYVDANGDNEVDDHHTVEDVGIILGRLLRELYVEKESYRRYGSYYIPMDESLARVVLDLSGRPHLNFQAKFSKEKVGAFDTELVMEFFNALSMNSRMTLHVDLLKGGNTHHEIEAVFKAFARSLKAALEETESGVPSSKGVIE</sequence>
<reference evidence="8" key="1">
    <citation type="submission" date="2016-10" db="EMBL/GenBank/DDBJ databases">
        <authorList>
            <person name="Varghese N."/>
            <person name="Submissions S."/>
        </authorList>
    </citation>
    <scope>NUCLEOTIDE SEQUENCE [LARGE SCALE GENOMIC DNA]</scope>
    <source>
        <strain evidence="8">CGMCC 1.8895</strain>
    </source>
</reference>
<evidence type="ECO:0000256" key="6">
    <source>
        <dbReference type="HAMAP-Rule" id="MF_00076"/>
    </source>
</evidence>
<dbReference type="FunFam" id="3.30.230.40:FF:000001">
    <property type="entry name" value="Imidazoleglycerol-phosphate dehydratase HisB"/>
    <property type="match status" value="1"/>
</dbReference>
<evidence type="ECO:0000313" key="7">
    <source>
        <dbReference type="EMBL" id="SDL12239.1"/>
    </source>
</evidence>
<dbReference type="STRING" id="576118.SAMN05216216_12330"/>
<comment type="pathway">
    <text evidence="1 6">Amino-acid biosynthesis; L-histidine biosynthesis; L-histidine from 5-phospho-alpha-D-ribose 1-diphosphate: step 6/9.</text>
</comment>
<dbReference type="FunFam" id="3.30.230.40:FF:000003">
    <property type="entry name" value="Imidazoleglycerol-phosphate dehydratase HisB"/>
    <property type="match status" value="1"/>
</dbReference>
<dbReference type="EMBL" id="FNFY01000023">
    <property type="protein sequence ID" value="SDL12239.1"/>
    <property type="molecule type" value="Genomic_DNA"/>
</dbReference>
<dbReference type="Proteomes" id="UP000199008">
    <property type="component" value="Unassembled WGS sequence"/>
</dbReference>
<dbReference type="OrthoDB" id="9790411at2"/>
<dbReference type="GO" id="GO:0000105">
    <property type="term" value="P:L-histidine biosynthetic process"/>
    <property type="evidence" value="ECO:0007669"/>
    <property type="project" value="UniProtKB-UniRule"/>
</dbReference>
<dbReference type="PANTHER" id="PTHR23133">
    <property type="entry name" value="IMIDAZOLEGLYCEROL-PHOSPHATE DEHYDRATASE HIS7"/>
    <property type="match status" value="1"/>
</dbReference>
<dbReference type="RefSeq" id="WP_092987432.1">
    <property type="nucleotide sequence ID" value="NZ_FNFY01000023.1"/>
</dbReference>